<dbReference type="Pfam" id="PF08982">
    <property type="entry name" value="AtaL"/>
    <property type="match status" value="1"/>
</dbReference>
<evidence type="ECO:0000313" key="1">
    <source>
        <dbReference type="EMBL" id="MBM3114747.1"/>
    </source>
</evidence>
<dbReference type="RefSeq" id="WP_203536415.1">
    <property type="nucleotide sequence ID" value="NZ_JAESND010000001.1"/>
</dbReference>
<gene>
    <name evidence="1" type="ORF">JMJ54_02795</name>
</gene>
<accession>A0ABS2BGK2</accession>
<evidence type="ECO:0000313" key="2">
    <source>
        <dbReference type="Proteomes" id="UP000809431"/>
    </source>
</evidence>
<dbReference type="InterPro" id="IPR015075">
    <property type="entry name" value="AtaL"/>
</dbReference>
<comment type="caution">
    <text evidence="1">The sequence shown here is derived from an EMBL/GenBank/DDBJ whole genome shotgun (WGS) entry which is preliminary data.</text>
</comment>
<keyword evidence="2" id="KW-1185">Reference proteome</keyword>
<dbReference type="CDD" id="cd08863">
    <property type="entry name" value="SRPBCC_DUF1857"/>
    <property type="match status" value="1"/>
</dbReference>
<protein>
    <submittedName>
        <fullName evidence="1">DUF1857 family protein</fullName>
    </submittedName>
</protein>
<dbReference type="EMBL" id="JAESND010000001">
    <property type="protein sequence ID" value="MBM3114747.1"/>
    <property type="molecule type" value="Genomic_DNA"/>
</dbReference>
<dbReference type="SUPFAM" id="SSF55961">
    <property type="entry name" value="Bet v1-like"/>
    <property type="match status" value="1"/>
</dbReference>
<reference evidence="1 2" key="1">
    <citation type="submission" date="2021-01" db="EMBL/GenBank/DDBJ databases">
        <title>Draft Genome Sequence and Polyhydroxyalkanoate Biosynthetic Potential of Jeongeupia naejangsanensis Type Strain DSM 24253.</title>
        <authorList>
            <person name="Turrini P."/>
            <person name="Artuso I."/>
            <person name="Lugli G.A."/>
            <person name="Frangipani E."/>
            <person name="Ventura M."/>
            <person name="Visca P."/>
        </authorList>
    </citation>
    <scope>NUCLEOTIDE SEQUENCE [LARGE SCALE GENOMIC DNA]</scope>
    <source>
        <strain evidence="1 2">DSM 24253</strain>
    </source>
</reference>
<dbReference type="InterPro" id="IPR023393">
    <property type="entry name" value="START-like_dom_sf"/>
</dbReference>
<dbReference type="Proteomes" id="UP000809431">
    <property type="component" value="Unassembled WGS sequence"/>
</dbReference>
<dbReference type="Gene3D" id="3.30.530.20">
    <property type="match status" value="1"/>
</dbReference>
<sequence length="159" mass="18052">MRFEHLIEVNDANNPAVVALSVEQLWQGLMLRVEAPQRFLEHIEQVTILERGGDWVLREVDFGQFIVRDRISLVLNSAIRFETEANAQHPGGTLAITLESPEEGHLFLRFVYDTTVPEPGPGAGEGEIDYAAYLKAAYRQMDIDMMRQIREWAVLGQLS</sequence>
<name>A0ABS2BGK2_9NEIS</name>
<proteinExistence type="predicted"/>
<organism evidence="1 2">
    <name type="scientific">Jeongeupia naejangsanensis</name>
    <dbReference type="NCBI Taxonomy" id="613195"/>
    <lineage>
        <taxon>Bacteria</taxon>
        <taxon>Pseudomonadati</taxon>
        <taxon>Pseudomonadota</taxon>
        <taxon>Betaproteobacteria</taxon>
        <taxon>Neisseriales</taxon>
        <taxon>Chitinibacteraceae</taxon>
        <taxon>Jeongeupia</taxon>
    </lineage>
</organism>